<dbReference type="Proteomes" id="UP001497522">
    <property type="component" value="Chromosome 1"/>
</dbReference>
<name>A0ABP1A4B6_9BRYO</name>
<evidence type="ECO:0000256" key="1">
    <source>
        <dbReference type="SAM" id="MobiDB-lite"/>
    </source>
</evidence>
<evidence type="ECO:0000313" key="2">
    <source>
        <dbReference type="EMBL" id="CAK9857134.1"/>
    </source>
</evidence>
<accession>A0ABP1A4B6</accession>
<dbReference type="EMBL" id="OZ023702">
    <property type="protein sequence ID" value="CAK9857134.1"/>
    <property type="molecule type" value="Genomic_DNA"/>
</dbReference>
<evidence type="ECO:0000313" key="3">
    <source>
        <dbReference type="Proteomes" id="UP001497522"/>
    </source>
</evidence>
<feature type="region of interest" description="Disordered" evidence="1">
    <location>
        <begin position="59"/>
        <end position="85"/>
    </location>
</feature>
<protein>
    <submittedName>
        <fullName evidence="2">Uncharacterized protein</fullName>
    </submittedName>
</protein>
<feature type="compositionally biased region" description="Basic and acidic residues" evidence="1">
    <location>
        <begin position="70"/>
        <end position="79"/>
    </location>
</feature>
<keyword evidence="3" id="KW-1185">Reference proteome</keyword>
<sequence length="85" mass="9348">MCYRASQSLIPETSALTSVPCGIGMVLHECQPDIVISPQSCLHFKDWATGSFCHLSLSGPHPQESSFKPRNIDSLERRNSTSIKS</sequence>
<organism evidence="2 3">
    <name type="scientific">Sphagnum jensenii</name>
    <dbReference type="NCBI Taxonomy" id="128206"/>
    <lineage>
        <taxon>Eukaryota</taxon>
        <taxon>Viridiplantae</taxon>
        <taxon>Streptophyta</taxon>
        <taxon>Embryophyta</taxon>
        <taxon>Bryophyta</taxon>
        <taxon>Sphagnophytina</taxon>
        <taxon>Sphagnopsida</taxon>
        <taxon>Sphagnales</taxon>
        <taxon>Sphagnaceae</taxon>
        <taxon>Sphagnum</taxon>
    </lineage>
</organism>
<proteinExistence type="predicted"/>
<reference evidence="2 3" key="1">
    <citation type="submission" date="2024-03" db="EMBL/GenBank/DDBJ databases">
        <authorList>
            <consortium name="ELIXIR-Norway"/>
            <consortium name="Elixir Norway"/>
        </authorList>
    </citation>
    <scope>NUCLEOTIDE SEQUENCE [LARGE SCALE GENOMIC DNA]</scope>
</reference>
<gene>
    <name evidence="2" type="ORF">CSSPJE1EN2_LOCUS129</name>
</gene>